<accession>A0ABR3H3B9</accession>
<protein>
    <recommendedName>
        <fullName evidence="3">Gag-like protein</fullName>
    </recommendedName>
</protein>
<evidence type="ECO:0000313" key="2">
    <source>
        <dbReference type="Proteomes" id="UP001549920"/>
    </source>
</evidence>
<keyword evidence="2" id="KW-1185">Reference proteome</keyword>
<organism evidence="1 2">
    <name type="scientific">Loxostege sticticalis</name>
    <name type="common">Beet webworm moth</name>
    <dbReference type="NCBI Taxonomy" id="481309"/>
    <lineage>
        <taxon>Eukaryota</taxon>
        <taxon>Metazoa</taxon>
        <taxon>Ecdysozoa</taxon>
        <taxon>Arthropoda</taxon>
        <taxon>Hexapoda</taxon>
        <taxon>Insecta</taxon>
        <taxon>Pterygota</taxon>
        <taxon>Neoptera</taxon>
        <taxon>Endopterygota</taxon>
        <taxon>Lepidoptera</taxon>
        <taxon>Glossata</taxon>
        <taxon>Ditrysia</taxon>
        <taxon>Pyraloidea</taxon>
        <taxon>Crambidae</taxon>
        <taxon>Pyraustinae</taxon>
        <taxon>Loxostege</taxon>
    </lineage>
</organism>
<dbReference type="EMBL" id="JBEUOH010000028">
    <property type="protein sequence ID" value="KAL0859312.1"/>
    <property type="molecule type" value="Genomic_DNA"/>
</dbReference>
<reference evidence="1 2" key="1">
    <citation type="submission" date="2024-06" db="EMBL/GenBank/DDBJ databases">
        <title>A chromosome-level genome assembly of beet webworm, Loxostege sticticalis.</title>
        <authorList>
            <person name="Zhang Y."/>
        </authorList>
    </citation>
    <scope>NUCLEOTIDE SEQUENCE [LARGE SCALE GENOMIC DNA]</scope>
    <source>
        <strain evidence="1">AQ026</strain>
        <tissue evidence="1">Whole body</tissue>
    </source>
</reference>
<proteinExistence type="predicted"/>
<name>A0ABR3H3B9_LOXSC</name>
<evidence type="ECO:0008006" key="3">
    <source>
        <dbReference type="Google" id="ProtNLM"/>
    </source>
</evidence>
<evidence type="ECO:0000313" key="1">
    <source>
        <dbReference type="EMBL" id="KAL0859312.1"/>
    </source>
</evidence>
<gene>
    <name evidence="1" type="ORF">ABMA27_011114</name>
</gene>
<comment type="caution">
    <text evidence="1">The sequence shown here is derived from an EMBL/GenBank/DDBJ whole genome shotgun (WGS) entry which is preliminary data.</text>
</comment>
<dbReference type="Proteomes" id="UP001549920">
    <property type="component" value="Unassembled WGS sequence"/>
</dbReference>
<sequence length="484" mass="55850">MDNSDCENNIDATVGSGELCEEDSTQLLDDNMQLSADKHNKRPREENTEEIWQTVTRNSKKKTRNPESQSECFPIQICVTSKEKLPKQFALAKLLQQHNITEVTKVKYVNPYKILINFGSETSAEKFLKCSEFDVMGWRKQKTWEVGLSYGIIRDIDIDLSDEELLKYIIADKEVLIIKRLNRKTEQGWTPSETVRIGFKGSSLPSHIYLIDIKIKVEPFVFPVTQCAKCWRFGHTVKMCPSNKTICPKCGKNHNNCEVKVFKCVNCSGGHMALSKNCPMYKKEKRIRELMSEFNCTYQKALTVYVPPSPQHRSPEFEIPTTHCTDDYTAQRPVNDSTPSYSDITQRNVQPTVEVTTATIEQQNTRRKKKHKHKKPYYISENVVADIEVSFSEINSDNSHDDESPHTISDAMNCDPPITECQNEDFTFKVLLQKLKEITLEKRHGLLTKLKECFYMCIEWLSNLFKNLIPDFSSLKKFFSFLNG</sequence>